<sequence length="768" mass="84243">MLDPNVTLSDTLTSATHPSLVDDGFSLSRRMPCGKNPDAIDNWLSSTIAPPVLPSIPSSSGTIYTGSFIDDGADMLYPTQVIPGFGVMDKRFYGKGKPRKSRHEEEWTVEKERALAGDMWRSLAIMRSIARVELSDADKAEKRRERKETNKGKVGAVEDDGRVRIMKPLMWGTIIIEGDDGRVVVVDREGDYDSGKPKEKKGLEKREKEHAERERGRARELEKALQTTKKRAEEKAKSLREREEMVKAQERSVAKERNRMDKHNRHGHHQSFANSLTPIPEADTLEESTTSIASPTTIFMIGPQSDWFPTAHVPTEPSAAPPSPTESPPGAWPSPQLSPVKFAPSVMLVSTPRALSTITSVTDFEEPWNEQKSWVQEASAFKLPSSASSVKYSDATSSTVSEVAPQDSRGKAASSIFNEDKPSGHGSSKGVTSVSRSRTGSIDSWKEDVDKRSARGSPKRATSSGFRSNAIWSEDVDRLSARDSSRRRKSGEASWAGLNDNWKRDVDTSEGRVSHTTTRSPIKSPIASISTWIQDDGNKPSYSAYPPSKPATSWISASTWDQNEHHSLAPSACSHKSGSRSSVVTPYSWRRQVEEVSDHSTVGSNESRAPAPSRAMSPMSSEERGSDGEGIEERDEDTHSVKTHSTYQAPTVEDAPESDDGALEWDSAWSMKADQKDDEDSKSQAGWKGDQASVAGSAKWSGKTGWGGDIAQADSVTERAAGATTGDWNDKSGYEEGNDTWLNAEVGGVKFREAAWKREPPEGSWRDV</sequence>
<name>A0A9W9C6H0_9PLEO</name>
<dbReference type="Proteomes" id="UP001140513">
    <property type="component" value="Unassembled WGS sequence"/>
</dbReference>
<feature type="compositionally biased region" description="Basic and acidic residues" evidence="1">
    <location>
        <begin position="230"/>
        <end position="255"/>
    </location>
</feature>
<feature type="compositionally biased region" description="Polar residues" evidence="1">
    <location>
        <begin position="574"/>
        <end position="585"/>
    </location>
</feature>
<accession>A0A9W9C6H0</accession>
<reference evidence="2" key="1">
    <citation type="submission" date="2022-10" db="EMBL/GenBank/DDBJ databases">
        <title>Tapping the CABI collections for fungal endophytes: first genome assemblies for Collariella, Neodidymelliopsis, Ascochyta clinopodiicola, Didymella pomorum, Didymosphaeria variabile, Neocosmospora piperis and Neocucurbitaria cava.</title>
        <authorList>
            <person name="Hill R."/>
        </authorList>
    </citation>
    <scope>NUCLEOTIDE SEQUENCE</scope>
    <source>
        <strain evidence="2">IMI 356815</strain>
    </source>
</reference>
<feature type="compositionally biased region" description="Polar residues" evidence="1">
    <location>
        <begin position="425"/>
        <end position="442"/>
    </location>
</feature>
<feature type="compositionally biased region" description="Pro residues" evidence="1">
    <location>
        <begin position="319"/>
        <end position="332"/>
    </location>
</feature>
<proteinExistence type="predicted"/>
<comment type="caution">
    <text evidence="2">The sequence shown here is derived from an EMBL/GenBank/DDBJ whole genome shotgun (WGS) entry which is preliminary data.</text>
</comment>
<protein>
    <submittedName>
        <fullName evidence="2">Uncharacterized protein</fullName>
    </submittedName>
</protein>
<evidence type="ECO:0000313" key="3">
    <source>
        <dbReference type="Proteomes" id="UP001140513"/>
    </source>
</evidence>
<evidence type="ECO:0000313" key="2">
    <source>
        <dbReference type="EMBL" id="KAJ4346851.1"/>
    </source>
</evidence>
<feature type="compositionally biased region" description="Basic and acidic residues" evidence="1">
    <location>
        <begin position="188"/>
        <end position="223"/>
    </location>
</feature>
<keyword evidence="3" id="KW-1185">Reference proteome</keyword>
<feature type="compositionally biased region" description="Basic and acidic residues" evidence="1">
    <location>
        <begin position="475"/>
        <end position="484"/>
    </location>
</feature>
<dbReference type="RefSeq" id="XP_056066651.1">
    <property type="nucleotide sequence ID" value="XM_056219524.1"/>
</dbReference>
<feature type="region of interest" description="Disordered" evidence="1">
    <location>
        <begin position="383"/>
        <end position="739"/>
    </location>
</feature>
<feature type="compositionally biased region" description="Polar residues" evidence="1">
    <location>
        <begin position="460"/>
        <end position="471"/>
    </location>
</feature>
<dbReference type="EMBL" id="JAPEUX010000008">
    <property type="protein sequence ID" value="KAJ4346851.1"/>
    <property type="molecule type" value="Genomic_DNA"/>
</dbReference>
<dbReference type="OrthoDB" id="3801238at2759"/>
<dbReference type="AlphaFoldDB" id="A0A9W9C6H0"/>
<feature type="region of interest" description="Disordered" evidence="1">
    <location>
        <begin position="188"/>
        <end position="255"/>
    </location>
</feature>
<feature type="compositionally biased region" description="Acidic residues" evidence="1">
    <location>
        <begin position="654"/>
        <end position="663"/>
    </location>
</feature>
<organism evidence="2 3">
    <name type="scientific">Didymosphaeria variabile</name>
    <dbReference type="NCBI Taxonomy" id="1932322"/>
    <lineage>
        <taxon>Eukaryota</taxon>
        <taxon>Fungi</taxon>
        <taxon>Dikarya</taxon>
        <taxon>Ascomycota</taxon>
        <taxon>Pezizomycotina</taxon>
        <taxon>Dothideomycetes</taxon>
        <taxon>Pleosporomycetidae</taxon>
        <taxon>Pleosporales</taxon>
        <taxon>Massarineae</taxon>
        <taxon>Didymosphaeriaceae</taxon>
        <taxon>Didymosphaeria</taxon>
    </lineage>
</organism>
<feature type="region of interest" description="Disordered" evidence="1">
    <location>
        <begin position="309"/>
        <end position="338"/>
    </location>
</feature>
<feature type="compositionally biased region" description="Polar residues" evidence="1">
    <location>
        <begin position="514"/>
        <end position="533"/>
    </location>
</feature>
<feature type="compositionally biased region" description="Basic and acidic residues" evidence="1">
    <location>
        <begin position="444"/>
        <end position="453"/>
    </location>
</feature>
<dbReference type="GeneID" id="80914313"/>
<evidence type="ECO:0000256" key="1">
    <source>
        <dbReference type="SAM" id="MobiDB-lite"/>
    </source>
</evidence>
<feature type="compositionally biased region" description="Low complexity" evidence="1">
    <location>
        <begin position="606"/>
        <end position="620"/>
    </location>
</feature>
<feature type="compositionally biased region" description="Basic and acidic residues" evidence="1">
    <location>
        <begin position="673"/>
        <end position="682"/>
    </location>
</feature>
<feature type="compositionally biased region" description="Basic and acidic residues" evidence="1">
    <location>
        <begin position="501"/>
        <end position="513"/>
    </location>
</feature>
<feature type="compositionally biased region" description="Low complexity" evidence="1">
    <location>
        <begin position="539"/>
        <end position="553"/>
    </location>
</feature>
<feature type="compositionally biased region" description="Polar residues" evidence="1">
    <location>
        <begin position="385"/>
        <end position="401"/>
    </location>
</feature>
<gene>
    <name evidence="2" type="ORF">N0V89_010783</name>
</gene>